<dbReference type="Pfam" id="PF03358">
    <property type="entry name" value="FMN_red"/>
    <property type="match status" value="1"/>
</dbReference>
<organism evidence="6 7">
    <name type="scientific">Idiomarina aquatica</name>
    <dbReference type="NCBI Taxonomy" id="1327752"/>
    <lineage>
        <taxon>Bacteria</taxon>
        <taxon>Pseudomonadati</taxon>
        <taxon>Pseudomonadota</taxon>
        <taxon>Gammaproteobacteria</taxon>
        <taxon>Alteromonadales</taxon>
        <taxon>Idiomarinaceae</taxon>
        <taxon>Idiomarina</taxon>
    </lineage>
</organism>
<dbReference type="GO" id="GO:0009055">
    <property type="term" value="F:electron transfer activity"/>
    <property type="evidence" value="ECO:0007669"/>
    <property type="project" value="InterPro"/>
</dbReference>
<dbReference type="EMBL" id="SNXI01000005">
    <property type="protein sequence ID" value="TDP38208.1"/>
    <property type="molecule type" value="Genomic_DNA"/>
</dbReference>
<evidence type="ECO:0000256" key="2">
    <source>
        <dbReference type="ARBA" id="ARBA00006961"/>
    </source>
</evidence>
<feature type="domain" description="Flavodoxin-like" evidence="5">
    <location>
        <begin position="10"/>
        <end position="183"/>
    </location>
</feature>
<dbReference type="AlphaFoldDB" id="A0A4R6PIL3"/>
<evidence type="ECO:0000313" key="7">
    <source>
        <dbReference type="Proteomes" id="UP000295531"/>
    </source>
</evidence>
<evidence type="ECO:0000313" key="6">
    <source>
        <dbReference type="EMBL" id="TDP38208.1"/>
    </source>
</evidence>
<dbReference type="Gene3D" id="3.40.50.360">
    <property type="match status" value="1"/>
</dbReference>
<dbReference type="InterPro" id="IPR010089">
    <property type="entry name" value="Flavoprotein_WrbA-like"/>
</dbReference>
<dbReference type="NCBIfam" id="TIGR01755">
    <property type="entry name" value="flav_wrbA"/>
    <property type="match status" value="1"/>
</dbReference>
<keyword evidence="3" id="KW-0285">Flavoprotein</keyword>
<name>A0A4R6PIL3_9GAMM</name>
<reference evidence="6 7" key="1">
    <citation type="submission" date="2019-03" db="EMBL/GenBank/DDBJ databases">
        <title>Freshwater and sediment microbial communities from various areas in North America, analyzing microbe dynamics in response to fracking.</title>
        <authorList>
            <person name="Lamendella R."/>
        </authorList>
    </citation>
    <scope>NUCLEOTIDE SEQUENCE [LARGE SCALE GENOMIC DNA]</scope>
    <source>
        <strain evidence="6 7">18_TX</strain>
    </source>
</reference>
<dbReference type="PANTHER" id="PTHR30546">
    <property type="entry name" value="FLAVODOXIN-RELATED PROTEIN WRBA-RELATED"/>
    <property type="match status" value="1"/>
</dbReference>
<proteinExistence type="inferred from homology"/>
<dbReference type="PANTHER" id="PTHR30546:SF23">
    <property type="entry name" value="FLAVOPROTEIN-LIKE PROTEIN YCP4-RELATED"/>
    <property type="match status" value="1"/>
</dbReference>
<sequence length="199" mass="21040">MTTTTEPCNVLILYFSRGGATQQLADAIAEGVAQAGAEALLRTVATDNDAACSRDLTVSTDDLATCDALILGSPTRFGHMASALQKFWESTSNQWLKGVLINKPGAVFTSTSSLHGGQESTLLSLALPLLHHGMLLTGVPYSEPSIHGREAGGSPYGATLFNEDGKLHPNERKTATALGKRIAQIALACRQTQFEDSHS</sequence>
<dbReference type="NCBIfam" id="NF002999">
    <property type="entry name" value="PRK03767.1"/>
    <property type="match status" value="1"/>
</dbReference>
<gene>
    <name evidence="6" type="ORF">DEU29_10560</name>
</gene>
<comment type="similarity">
    <text evidence="2">Belongs to the WrbA family.</text>
</comment>
<dbReference type="GO" id="GO:0003955">
    <property type="term" value="F:NAD(P)H dehydrogenase (quinone) activity"/>
    <property type="evidence" value="ECO:0007669"/>
    <property type="project" value="InterPro"/>
</dbReference>
<dbReference type="InterPro" id="IPR001226">
    <property type="entry name" value="Flavodoxin_CS"/>
</dbReference>
<keyword evidence="4" id="KW-0288">FMN</keyword>
<dbReference type="PROSITE" id="PS50902">
    <property type="entry name" value="FLAVODOXIN_LIKE"/>
    <property type="match status" value="1"/>
</dbReference>
<evidence type="ECO:0000256" key="1">
    <source>
        <dbReference type="ARBA" id="ARBA00001917"/>
    </source>
</evidence>
<evidence type="ECO:0000256" key="4">
    <source>
        <dbReference type="ARBA" id="ARBA00022643"/>
    </source>
</evidence>
<accession>A0A4R6PIL3</accession>
<dbReference type="InterPro" id="IPR008254">
    <property type="entry name" value="Flavodoxin/NO_synth"/>
</dbReference>
<dbReference type="SUPFAM" id="SSF52218">
    <property type="entry name" value="Flavoproteins"/>
    <property type="match status" value="1"/>
</dbReference>
<dbReference type="InterPro" id="IPR029039">
    <property type="entry name" value="Flavoprotein-like_sf"/>
</dbReference>
<dbReference type="GO" id="GO:0016020">
    <property type="term" value="C:membrane"/>
    <property type="evidence" value="ECO:0007669"/>
    <property type="project" value="TreeGrafter"/>
</dbReference>
<dbReference type="GO" id="GO:0010181">
    <property type="term" value="F:FMN binding"/>
    <property type="evidence" value="ECO:0007669"/>
    <property type="project" value="InterPro"/>
</dbReference>
<dbReference type="Proteomes" id="UP000295531">
    <property type="component" value="Unassembled WGS sequence"/>
</dbReference>
<keyword evidence="7" id="KW-1185">Reference proteome</keyword>
<protein>
    <submittedName>
        <fullName evidence="6">NAD(P)H dehydrogenase (Quinone)</fullName>
    </submittedName>
</protein>
<evidence type="ECO:0000256" key="3">
    <source>
        <dbReference type="ARBA" id="ARBA00022630"/>
    </source>
</evidence>
<dbReference type="OrthoDB" id="9801479at2"/>
<evidence type="ECO:0000259" key="5">
    <source>
        <dbReference type="PROSITE" id="PS50902"/>
    </source>
</evidence>
<comment type="cofactor">
    <cofactor evidence="1">
        <name>FMN</name>
        <dbReference type="ChEBI" id="CHEBI:58210"/>
    </cofactor>
</comment>
<dbReference type="RefSeq" id="WP_133539256.1">
    <property type="nucleotide sequence ID" value="NZ_SNXI01000005.1"/>
</dbReference>
<comment type="caution">
    <text evidence="6">The sequence shown here is derived from an EMBL/GenBank/DDBJ whole genome shotgun (WGS) entry which is preliminary data.</text>
</comment>
<dbReference type="InterPro" id="IPR005025">
    <property type="entry name" value="FMN_Rdtase-like_dom"/>
</dbReference>
<dbReference type="PROSITE" id="PS00201">
    <property type="entry name" value="FLAVODOXIN"/>
    <property type="match status" value="1"/>
</dbReference>